<dbReference type="GeneID" id="89926746"/>
<name>A0AAV9PBE4_9PEZI</name>
<dbReference type="EMBL" id="JAVRRT010000008">
    <property type="protein sequence ID" value="KAK5169429.1"/>
    <property type="molecule type" value="Genomic_DNA"/>
</dbReference>
<organism evidence="2 3">
    <name type="scientific">Saxophila tyrrhenica</name>
    <dbReference type="NCBI Taxonomy" id="1690608"/>
    <lineage>
        <taxon>Eukaryota</taxon>
        <taxon>Fungi</taxon>
        <taxon>Dikarya</taxon>
        <taxon>Ascomycota</taxon>
        <taxon>Pezizomycotina</taxon>
        <taxon>Dothideomycetes</taxon>
        <taxon>Dothideomycetidae</taxon>
        <taxon>Mycosphaerellales</taxon>
        <taxon>Extremaceae</taxon>
        <taxon>Saxophila</taxon>
    </lineage>
</organism>
<dbReference type="InterPro" id="IPR043132">
    <property type="entry name" value="BCAT-like_C"/>
</dbReference>
<dbReference type="GO" id="GO:0046394">
    <property type="term" value="P:carboxylic acid biosynthetic process"/>
    <property type="evidence" value="ECO:0007669"/>
    <property type="project" value="UniProtKB-ARBA"/>
</dbReference>
<dbReference type="InterPro" id="IPR036038">
    <property type="entry name" value="Aminotransferase-like"/>
</dbReference>
<comment type="similarity">
    <text evidence="1">Belongs to the class-IV pyridoxal-phosphate-dependent aminotransferase family.</text>
</comment>
<sequence>MSSMGTVFSGYRERLTAFEEQSKNRFKNGIAWVEGEFVPLMEARIPLIDQGFMHSDLTYDVPSVWDGRYFRLDDHLDRVERSCTKMRMKFPIPRSEVRRILIDMVVKGGMQDAFVEIIVTRGLEGMRECIIEGKKPEDLKNSLYIFAVPYVWVMPPEMQLMGGDAIIARSVRRVPPGSFDPTIKNLQWGDLTRGILEAIDRKSTYPFLTDGDANITEGSGYNICFIKDGSLYTPDRGVLEGITRKSVFDAARAHDIPIRLEVVPVEMAYQCDECFMCTTAGGVMPITTMDGQPVNGGNVGPLTKKIWDTYWEMHWDDKFSSAIDYTSQASGAVNGVEHEKTNGTTDGH</sequence>
<dbReference type="PANTHER" id="PTHR42743">
    <property type="entry name" value="AMINO-ACID AMINOTRANSFERASE"/>
    <property type="match status" value="1"/>
</dbReference>
<keyword evidence="3" id="KW-1185">Reference proteome</keyword>
<dbReference type="InterPro" id="IPR050571">
    <property type="entry name" value="Class-IV_PLP-Dep_Aminotrnsfr"/>
</dbReference>
<accession>A0AAV9PBE4</accession>
<dbReference type="InterPro" id="IPR043131">
    <property type="entry name" value="BCAT-like_N"/>
</dbReference>
<dbReference type="RefSeq" id="XP_064658775.1">
    <property type="nucleotide sequence ID" value="XM_064802650.1"/>
</dbReference>
<gene>
    <name evidence="2" type="ORF">LTR77_005405</name>
</gene>
<dbReference type="Gene3D" id="3.30.470.10">
    <property type="match status" value="1"/>
</dbReference>
<dbReference type="InterPro" id="IPR001544">
    <property type="entry name" value="Aminotrans_IV"/>
</dbReference>
<dbReference type="Pfam" id="PF01063">
    <property type="entry name" value="Aminotran_4"/>
    <property type="match status" value="1"/>
</dbReference>
<proteinExistence type="inferred from homology"/>
<dbReference type="AlphaFoldDB" id="A0AAV9PBE4"/>
<dbReference type="Proteomes" id="UP001337655">
    <property type="component" value="Unassembled WGS sequence"/>
</dbReference>
<evidence type="ECO:0000256" key="1">
    <source>
        <dbReference type="ARBA" id="ARBA00009320"/>
    </source>
</evidence>
<dbReference type="GO" id="GO:0003824">
    <property type="term" value="F:catalytic activity"/>
    <property type="evidence" value="ECO:0007669"/>
    <property type="project" value="InterPro"/>
</dbReference>
<evidence type="ECO:0000313" key="2">
    <source>
        <dbReference type="EMBL" id="KAK5169429.1"/>
    </source>
</evidence>
<dbReference type="PANTHER" id="PTHR42743:SF11">
    <property type="entry name" value="AMINODEOXYCHORISMATE LYASE"/>
    <property type="match status" value="1"/>
</dbReference>
<comment type="caution">
    <text evidence="2">The sequence shown here is derived from an EMBL/GenBank/DDBJ whole genome shotgun (WGS) entry which is preliminary data.</text>
</comment>
<evidence type="ECO:0000313" key="3">
    <source>
        <dbReference type="Proteomes" id="UP001337655"/>
    </source>
</evidence>
<dbReference type="SUPFAM" id="SSF56752">
    <property type="entry name" value="D-aminoacid aminotransferase-like PLP-dependent enzymes"/>
    <property type="match status" value="1"/>
</dbReference>
<dbReference type="Gene3D" id="3.20.10.10">
    <property type="entry name" value="D-amino Acid Aminotransferase, subunit A, domain 2"/>
    <property type="match status" value="1"/>
</dbReference>
<protein>
    <submittedName>
        <fullName evidence="2">Uncharacterized protein</fullName>
    </submittedName>
</protein>
<reference evidence="2 3" key="1">
    <citation type="submission" date="2023-08" db="EMBL/GenBank/DDBJ databases">
        <title>Black Yeasts Isolated from many extreme environments.</title>
        <authorList>
            <person name="Coleine C."/>
            <person name="Stajich J.E."/>
            <person name="Selbmann L."/>
        </authorList>
    </citation>
    <scope>NUCLEOTIDE SEQUENCE [LARGE SCALE GENOMIC DNA]</scope>
    <source>
        <strain evidence="2 3">CCFEE 5935</strain>
    </source>
</reference>